<dbReference type="CDD" id="cd00063">
    <property type="entry name" value="FN3"/>
    <property type="match status" value="4"/>
</dbReference>
<dbReference type="SUPFAM" id="SSF82171">
    <property type="entry name" value="DPP6 N-terminal domain-like"/>
    <property type="match status" value="2"/>
</dbReference>
<feature type="domain" description="Fibronectin type-III" evidence="4">
    <location>
        <begin position="1137"/>
        <end position="1220"/>
    </location>
</feature>
<organism evidence="6 7">
    <name type="scientific">Paenibacillus methanolicus</name>
    <dbReference type="NCBI Taxonomy" id="582686"/>
    <lineage>
        <taxon>Bacteria</taxon>
        <taxon>Bacillati</taxon>
        <taxon>Bacillota</taxon>
        <taxon>Bacilli</taxon>
        <taxon>Bacillales</taxon>
        <taxon>Paenibacillaceae</taxon>
        <taxon>Paenibacillus</taxon>
    </lineage>
</organism>
<dbReference type="Gene3D" id="2.60.40.10">
    <property type="entry name" value="Immunoglobulins"/>
    <property type="match status" value="6"/>
</dbReference>
<sequence>MGRNERKRSFKNRWNWIPMLLIGCLLFGAVAQPDVYGAETAEEAVSPQLRELLEGVQDITAGEGDVIIEHSETDDPAAGQAGGEAEAEDAPAGGDAGGQPESGEPEAEGSEAGEEDGEPTETALLANVNGALYKASPAAGGVSTGDSQTASVSGDGTKFAFVSKASNLVEGDTNGFADIFLHDRGTGTTKRINLGNGGQQADNHSYLPVISLDGRFVLFTSKAQNMPGNTGWQEDLYLYDDQSGTIEKIFDNVQASTYGAAGSPFQMSADGRYIAFAGPKPNSFSGWEVMVKDRLTGKVQQASNQVFVFGQPPLPRVSISADGRYVAFDSYYKSLVSGDTNERSDIFLYDTKRESLKRISVSAEGIQGNGDSRFPFISADGRYVAYQSYASNLAPGDTDGQQDVFVYDRLIGLTDVASFGSDGIKGRLSSNDATISADGRFVAFHTDNAFDPADTGVSDVYVRDRALGRTFWASRAATGGSGDQWSVRAFISADGRTVAFESHATNLLDPADADGFYDIYAAALPDPGTSAPAWTEGAVLTAPRIGASYIALSWPAAEGAAHYRIYRNGALEAITSRASHVSAGLAPETSYSFRVQAGSADYVWSASALELTDNTSAQPETEAPGQASNVQGTPIPGGMRVSWQDPDDLDVTGVKLQWRKAGGEPRETPMLARGDGWAEVPGLMNRTAYEFRVLAYDGDGNRSASEWAGATTGAGPRVERVNVRPLSGKMSASDIDESSISDDGRYIVFATDAADIAARDDNREQDVFLYDRELGRTTLISRALDNSGTTANGASSGVEISGNGRFIVFGSGATNLTAAPDTNKNWDVFLHDRDPDQNGVFDEDVAALEKITVLPDGTEANGGNWQPSITSNGDSILFTSRARNLTPDAPDDYHYVRYERADRSFARLALADGTTPDLSNGTISGDGSHAVFATISDIVPGDENGKQDIYAYSFATKELTWISKFDEGFQRGWASTYDMSEDARYIVFGIGELENRMGGVFLVDREAAPGTPPQSVVVPYDGRAPMGYSEGASISDDGRYVAFTSSDQTLVKGDTNAQADVFVRDLVKGANIRAALPYDPAQQGNDSAVRGDLSGDGRWMTFQTSANNFVTGELRKQLDLFVTSVEAAEPAAAAWPSGSALTVTETGHDSLTVGWTAAERATAYQVRYGSVVKDVPAGTTTAKLTGLQPDTAYELKVEASADGGTWTTNGPAASARTKAAPALAELKLSLSASGGVRLEWEPPAAGRDIATLAVMRREGDTEPVQLTALEDLSVRAYTDDTTQAGKTYRYSLVAKDSQGASAPYTHERVITVRTLAVTGVHYAMPLYANTYAGLGDRIDFIFLSEPGADAAGSIVYETTGGATRELSVPIKAEGVTGRYKGSVNIPGEAVRLLSSEVWAEKDGQRAAAAAWSEPIAVGGSLQINITGNRALAQQAILTVRSEQAEAVRTTRPGASGALLLKGMAPAKDYQLTLLHPESGDLLLDAPPSQVAVAAGERTTFAIEPQDTVRVSITASTPSNQPAGGAKVTIAEPGSGRSYTAVTNASGQAQFGVLAEMDGKTVRIRVEAGSDRLLPSETTSKLARGVNGAAVELPWNAEAVVRGTVNGQSGEKIAGATVTIRQGDAIFTAQADGEGRYEARVLRGAATIQASIPPYTHGPWIARTLESGVTEIPLRIEEPLPSKIEVKLFTRAAGGAWIGPHELDWRTFAHYHIDSPHLLLTRSNPLVVKANPGEKVEICANGVEAGMPIVCGETVISAERTGHIELRLEEAGALAVADLKETLDPEALNTWKLFARGREGARRLIADGTWHERRMQWQLPQAGEYELEVFGPDEKGYVKRTFNAAADQTVNLGQIAFAGDEWFGGRDGNEVTLDRDVLTPGTDMLVRASVRNQGGQTAKDVKLVLDIPAGTSLVEGSVLHGGHPRTPIRDGGRIALTLGDLPARLGSVVQYRLQADENEPAEALAIVPKIVYTIGGEQREEAIGTVTAELLHLTLDAPGTIGRKDVRLGGRAPADSRVVVLEGARVLGETMATPGGFWSLKAELAGEGATAIHRIRAEAVKGERHYASDSAMIRYDEGHPEMMSFTMKQADGREVQLDPADGTGRFPYVYVPGLPFSFALNFNKPELVRDVVFRFGDASMPAGQDDKGVFRAVISGAHAGRVSVSYRTIQAAGAQTPPPAEELEGQLPPAFQDLKDKELDVSERTPGATRQTAKLKGTIPTSGGDVDMSLGVTMERKQYVPTAADLARERETGVALYGLQMSHGFRDGKLTIELSAYMPDTGEGLTTQRAMALLTEGGLGIRSGTSGSPRTASLSGAALNAAVNVVATRLSAAFASRAGDMTWKTIDAGYSLVDGLGVNDTLSEMSAILDQVTDGCSTSAVNRYVNELDSLYTRLIVYESTKAAMMIVGVLAGPETFGLGTIAMFMLTNAAGKVLDGEMAGRLQGLRNAIANDAECRDEEDDDDDDRPDDDLADPEWIHDPSGYVYEVTEDNRIPDVQATALRWNEEAGAWQVWNAEWYGQLNPMYTNGAGRYGWDVPEGKWKVRYEKEGYLPAESRELIVLPPHFDVNVAMVSTQPASVTRAVAAAGGGSVDVAFNRHVMTDDVNGQLFTISDAASGETVPGEWAAVDVIAYDGKQVALTVRFTPDAPLTVGGTYALAVDAAVQSYAGVPMTAAYEAEFLVTEADETPPLGVTEVNATADASQIMLGWQETADPDLLRVDVQYRVKGSTGEPRTASAEPGAEWMLLNGLASGTVYAIDVLAVDAAGNASKTAIEARTAGEQLAGADVLAPKPAAEVRLTPGSGSIAVTWTDPADADLDGVIVSWRKSGDGEAADTAQVAKGAQRHVIDGLAASTAYEVTLYVVDKSGNESSGETLTARTSAGTSGGPGGNPGPGPVTGGQTGEPDDKPDAEGSESTELTVEGGQHRLLDGKLTLQLAANSVRASTELTAEQLAAPTTPAGWTVASPAYRLHVGGGSLLKRAALSVTYDASLLKGADPRKLGVYRQDDAAASGWSHMGGIVDTKHQLVTAPMTDSGTYAVMAYEPSFQDLAGHWGREAIELLASRHLAAGAPDGRFYPNRGITRAEFAKLLVLLARALPETEVGTNAGDSLPKPRPFADVPGGAWYAVYVNEAAALGFVRGADGKFRPNDAVTREEMVAMLARVMGAASAGSSNAASVLTEFRDADSVSGWAKEAVAAAVREGWLTGAAGQLAPQRTASRAEAAALVARVMERSGAVIADSPM</sequence>
<dbReference type="Pfam" id="PF00041">
    <property type="entry name" value="fn3"/>
    <property type="match status" value="2"/>
</dbReference>
<dbReference type="InterPro" id="IPR013783">
    <property type="entry name" value="Ig-like_fold"/>
</dbReference>
<feature type="region of interest" description="Disordered" evidence="3">
    <location>
        <begin position="2452"/>
        <end position="2475"/>
    </location>
</feature>
<feature type="compositionally biased region" description="Gly residues" evidence="3">
    <location>
        <begin position="2883"/>
        <end position="2901"/>
    </location>
</feature>
<evidence type="ECO:0000259" key="5">
    <source>
        <dbReference type="PROSITE" id="PS51272"/>
    </source>
</evidence>
<dbReference type="PANTHER" id="PTHR46708:SF2">
    <property type="entry name" value="FIBRONECTIN TYPE-III DOMAIN-CONTAINING PROTEIN"/>
    <property type="match status" value="1"/>
</dbReference>
<dbReference type="OrthoDB" id="1813813at2"/>
<feature type="compositionally biased region" description="Polar residues" evidence="3">
    <location>
        <begin position="2868"/>
        <end position="2881"/>
    </location>
</feature>
<feature type="domain" description="Fibronectin type-III" evidence="4">
    <location>
        <begin position="1222"/>
        <end position="1314"/>
    </location>
</feature>
<dbReference type="Pfam" id="PF07676">
    <property type="entry name" value="PD40"/>
    <property type="match status" value="1"/>
</dbReference>
<feature type="domain" description="SLH" evidence="5">
    <location>
        <begin position="3178"/>
        <end position="3240"/>
    </location>
</feature>
<feature type="region of interest" description="Disordered" evidence="3">
    <location>
        <begin position="2867"/>
        <end position="2921"/>
    </location>
</feature>
<dbReference type="InterPro" id="IPR011659">
    <property type="entry name" value="WD40"/>
</dbReference>
<dbReference type="PROSITE" id="PS50853">
    <property type="entry name" value="FN3"/>
    <property type="match status" value="5"/>
</dbReference>
<dbReference type="InterPro" id="IPR001119">
    <property type="entry name" value="SLH_dom"/>
</dbReference>
<dbReference type="Gene3D" id="2.120.10.30">
    <property type="entry name" value="TolB, C-terminal domain"/>
    <property type="match status" value="1"/>
</dbReference>
<dbReference type="Pfam" id="PF13205">
    <property type="entry name" value="Big_5"/>
    <property type="match status" value="1"/>
</dbReference>
<dbReference type="Proteomes" id="UP000323257">
    <property type="component" value="Unassembled WGS sequence"/>
</dbReference>
<dbReference type="InterPro" id="IPR008969">
    <property type="entry name" value="CarboxyPept-like_regulatory"/>
</dbReference>
<keyword evidence="1" id="KW-0732">Signal</keyword>
<evidence type="ECO:0000256" key="2">
    <source>
        <dbReference type="ARBA" id="ARBA00022737"/>
    </source>
</evidence>
<reference evidence="6 7" key="1">
    <citation type="submission" date="2019-07" db="EMBL/GenBank/DDBJ databases">
        <title>Genomic Encyclopedia of Type Strains, Phase III (KMG-III): the genomes of soil and plant-associated and newly described type strains.</title>
        <authorList>
            <person name="Whitman W."/>
        </authorList>
    </citation>
    <scope>NUCLEOTIDE SEQUENCE [LARGE SCALE GENOMIC DNA]</scope>
    <source>
        <strain evidence="6 7">BL24</strain>
    </source>
</reference>
<feature type="region of interest" description="Disordered" evidence="3">
    <location>
        <begin position="2201"/>
        <end position="2221"/>
    </location>
</feature>
<dbReference type="InterPro" id="IPR032812">
    <property type="entry name" value="SbsA_Ig"/>
</dbReference>
<dbReference type="SUPFAM" id="SSF49464">
    <property type="entry name" value="Carboxypeptidase regulatory domain-like"/>
    <property type="match status" value="1"/>
</dbReference>
<evidence type="ECO:0000259" key="4">
    <source>
        <dbReference type="PROSITE" id="PS50853"/>
    </source>
</evidence>
<evidence type="ECO:0000256" key="1">
    <source>
        <dbReference type="ARBA" id="ARBA00022729"/>
    </source>
</evidence>
<dbReference type="EMBL" id="VNHS01000002">
    <property type="protein sequence ID" value="TYP78266.1"/>
    <property type="molecule type" value="Genomic_DNA"/>
</dbReference>
<feature type="domain" description="Fibronectin type-III" evidence="4">
    <location>
        <begin position="2789"/>
        <end position="2882"/>
    </location>
</feature>
<feature type="region of interest" description="Disordered" evidence="3">
    <location>
        <begin position="74"/>
        <end position="119"/>
    </location>
</feature>
<proteinExistence type="predicted"/>
<feature type="domain" description="SLH" evidence="5">
    <location>
        <begin position="3041"/>
        <end position="3104"/>
    </location>
</feature>
<dbReference type="InterPro" id="IPR011042">
    <property type="entry name" value="6-blade_b-propeller_TolB-like"/>
</dbReference>
<dbReference type="Pfam" id="PF00395">
    <property type="entry name" value="SLH"/>
    <property type="match status" value="3"/>
</dbReference>
<accession>A0A5S5CJ92</accession>
<name>A0A5S5CJ92_9BACL</name>
<feature type="domain" description="Fibronectin type-III" evidence="4">
    <location>
        <begin position="623"/>
        <end position="715"/>
    </location>
</feature>
<dbReference type="SUPFAM" id="SSF49265">
    <property type="entry name" value="Fibronectin type III"/>
    <property type="match status" value="3"/>
</dbReference>
<dbReference type="InterPro" id="IPR036116">
    <property type="entry name" value="FN3_sf"/>
</dbReference>
<feature type="domain" description="Fibronectin type-III" evidence="4">
    <location>
        <begin position="2688"/>
        <end position="2781"/>
    </location>
</feature>
<dbReference type="Gene3D" id="2.60.40.1120">
    <property type="entry name" value="Carboxypeptidase-like, regulatory domain"/>
    <property type="match status" value="1"/>
</dbReference>
<evidence type="ECO:0000313" key="7">
    <source>
        <dbReference type="Proteomes" id="UP000323257"/>
    </source>
</evidence>
<dbReference type="RefSeq" id="WP_148928704.1">
    <property type="nucleotide sequence ID" value="NZ_VNHS01000002.1"/>
</dbReference>
<dbReference type="InterPro" id="IPR050991">
    <property type="entry name" value="ECM_Regulatory_Proteins"/>
</dbReference>
<dbReference type="PROSITE" id="PS51257">
    <property type="entry name" value="PROKAR_LIPOPROTEIN"/>
    <property type="match status" value="1"/>
</dbReference>
<keyword evidence="7" id="KW-1185">Reference proteome</keyword>
<feature type="region of interest" description="Disordered" evidence="3">
    <location>
        <begin position="614"/>
        <end position="646"/>
    </location>
</feature>
<dbReference type="PROSITE" id="PS51272">
    <property type="entry name" value="SLH"/>
    <property type="match status" value="3"/>
</dbReference>
<dbReference type="SMART" id="SM00060">
    <property type="entry name" value="FN3"/>
    <property type="match status" value="6"/>
</dbReference>
<evidence type="ECO:0000313" key="6">
    <source>
        <dbReference type="EMBL" id="TYP78266.1"/>
    </source>
</evidence>
<keyword evidence="2" id="KW-0677">Repeat</keyword>
<feature type="domain" description="SLH" evidence="5">
    <location>
        <begin position="3112"/>
        <end position="3174"/>
    </location>
</feature>
<dbReference type="InterPro" id="IPR003961">
    <property type="entry name" value="FN3_dom"/>
</dbReference>
<comment type="caution">
    <text evidence="6">The sequence shown here is derived from an EMBL/GenBank/DDBJ whole genome shotgun (WGS) entry which is preliminary data.</text>
</comment>
<feature type="compositionally biased region" description="Low complexity" evidence="3">
    <location>
        <begin position="90"/>
        <end position="102"/>
    </location>
</feature>
<protein>
    <submittedName>
        <fullName evidence="6">WD40 repeat protein</fullName>
    </submittedName>
</protein>
<gene>
    <name evidence="6" type="ORF">BCM02_102843</name>
</gene>
<dbReference type="PANTHER" id="PTHR46708">
    <property type="entry name" value="TENASCIN"/>
    <property type="match status" value="1"/>
</dbReference>
<evidence type="ECO:0000256" key="3">
    <source>
        <dbReference type="SAM" id="MobiDB-lite"/>
    </source>
</evidence>
<feature type="compositionally biased region" description="Acidic residues" evidence="3">
    <location>
        <begin position="2455"/>
        <end position="2473"/>
    </location>
</feature>
<feature type="compositionally biased region" description="Acidic residues" evidence="3">
    <location>
        <begin position="103"/>
        <end position="119"/>
    </location>
</feature>